<proteinExistence type="predicted"/>
<reference evidence="4" key="1">
    <citation type="submission" date="2017-09" db="EMBL/GenBank/DDBJ databases">
        <title>Depth-based differentiation of microbial function through sediment-hosted aquifers and enrichment of novel symbionts in the deep terrestrial subsurface.</title>
        <authorList>
            <person name="Probst A.J."/>
            <person name="Ladd B."/>
            <person name="Jarett J.K."/>
            <person name="Geller-Mcgrath D.E."/>
            <person name="Sieber C.M.K."/>
            <person name="Emerson J.B."/>
            <person name="Anantharaman K."/>
            <person name="Thomas B.C."/>
            <person name="Malmstrom R."/>
            <person name="Stieglmeier M."/>
            <person name="Klingl A."/>
            <person name="Woyke T."/>
            <person name="Ryan C.M."/>
            <person name="Banfield J.F."/>
        </authorList>
    </citation>
    <scope>NUCLEOTIDE SEQUENCE [LARGE SCALE GENOMIC DNA]</scope>
</reference>
<feature type="transmembrane region" description="Helical" evidence="1">
    <location>
        <begin position="21"/>
        <end position="47"/>
    </location>
</feature>
<dbReference type="AlphaFoldDB" id="A0A2M8KI38"/>
<feature type="transmembrane region" description="Helical" evidence="1">
    <location>
        <begin position="59"/>
        <end position="79"/>
    </location>
</feature>
<gene>
    <name evidence="3" type="ORF">COU85_02845</name>
</gene>
<dbReference type="PANTHER" id="PTHR37938:SF1">
    <property type="entry name" value="BLL0215 PROTEIN"/>
    <property type="match status" value="1"/>
</dbReference>
<evidence type="ECO:0000259" key="2">
    <source>
        <dbReference type="Pfam" id="PF03703"/>
    </source>
</evidence>
<dbReference type="InterPro" id="IPR005182">
    <property type="entry name" value="YdbS-like_PH"/>
</dbReference>
<dbReference type="EMBL" id="PFEA01000054">
    <property type="protein sequence ID" value="PJE59591.1"/>
    <property type="molecule type" value="Genomic_DNA"/>
</dbReference>
<keyword evidence="1" id="KW-0472">Membrane</keyword>
<accession>A0A2M8KI38</accession>
<dbReference type="Proteomes" id="UP000231086">
    <property type="component" value="Unassembled WGS sequence"/>
</dbReference>
<evidence type="ECO:0000313" key="4">
    <source>
        <dbReference type="Proteomes" id="UP000231086"/>
    </source>
</evidence>
<keyword evidence="1" id="KW-1133">Transmembrane helix</keyword>
<protein>
    <recommendedName>
        <fullName evidence="2">YdbS-like PH domain-containing protein</fullName>
    </recommendedName>
</protein>
<organism evidence="3 4">
    <name type="scientific">Candidatus Portnoybacteria bacterium CG10_big_fil_rev_8_21_14_0_10_44_7</name>
    <dbReference type="NCBI Taxonomy" id="1974816"/>
    <lineage>
        <taxon>Bacteria</taxon>
        <taxon>Candidatus Portnoyibacteriota</taxon>
    </lineage>
</organism>
<comment type="caution">
    <text evidence="3">The sequence shown here is derived from an EMBL/GenBank/DDBJ whole genome shotgun (WGS) entry which is preliminary data.</text>
</comment>
<keyword evidence="1" id="KW-0812">Transmembrane</keyword>
<sequence length="176" mass="20667">MSKITLDQDEKIVLRCRRHWYFLFLGIGRYFLSALAPLFFYAALVIFTPSLITAFFNQLWGIFFLFWFGLTCFFLRFWLDYYLDLWVVTTKRIFDIEQRGLFSRDVSIFNLANVQDVSVDVHGALATFLNFGEVQVQTAGEARAFIFHQVPNPYRVQKTIINLSHRSPDLLKIAET</sequence>
<evidence type="ECO:0000313" key="3">
    <source>
        <dbReference type="EMBL" id="PJE59591.1"/>
    </source>
</evidence>
<feature type="domain" description="YdbS-like PH" evidence="2">
    <location>
        <begin position="98"/>
        <end position="160"/>
    </location>
</feature>
<evidence type="ECO:0000256" key="1">
    <source>
        <dbReference type="SAM" id="Phobius"/>
    </source>
</evidence>
<dbReference type="Pfam" id="PF03703">
    <property type="entry name" value="bPH_2"/>
    <property type="match status" value="1"/>
</dbReference>
<name>A0A2M8KI38_9BACT</name>
<dbReference type="PANTHER" id="PTHR37938">
    <property type="entry name" value="BLL0215 PROTEIN"/>
    <property type="match status" value="1"/>
</dbReference>